<dbReference type="Pfam" id="PF01112">
    <property type="entry name" value="Asparaginase_2"/>
    <property type="match status" value="1"/>
</dbReference>
<name>A0A3B0SIP2_9ZZZZ</name>
<keyword evidence="4" id="KW-0031">Aminopeptidase</keyword>
<dbReference type="GO" id="GO:0016811">
    <property type="term" value="F:hydrolase activity, acting on carbon-nitrogen (but not peptide) bonds, in linear amides"/>
    <property type="evidence" value="ECO:0007669"/>
    <property type="project" value="UniProtKB-ARBA"/>
</dbReference>
<dbReference type="Gene3D" id="3.60.20.30">
    <property type="entry name" value="(Glycosyl)asparaginase"/>
    <property type="match status" value="1"/>
</dbReference>
<organism evidence="4">
    <name type="scientific">hydrothermal vent metagenome</name>
    <dbReference type="NCBI Taxonomy" id="652676"/>
    <lineage>
        <taxon>unclassified sequences</taxon>
        <taxon>metagenomes</taxon>
        <taxon>ecological metagenomes</taxon>
    </lineage>
</organism>
<dbReference type="AlphaFoldDB" id="A0A3B0SIP2"/>
<evidence type="ECO:0000256" key="2">
    <source>
        <dbReference type="ARBA" id="ARBA00022801"/>
    </source>
</evidence>
<keyword evidence="1" id="KW-0645">Protease</keyword>
<dbReference type="GO" id="GO:0006508">
    <property type="term" value="P:proteolysis"/>
    <property type="evidence" value="ECO:0007669"/>
    <property type="project" value="UniProtKB-KW"/>
</dbReference>
<evidence type="ECO:0000256" key="3">
    <source>
        <dbReference type="ARBA" id="ARBA00022813"/>
    </source>
</evidence>
<keyword evidence="3" id="KW-0068">Autocatalytic cleavage</keyword>
<feature type="non-terminal residue" evidence="4">
    <location>
        <position position="1"/>
    </location>
</feature>
<reference evidence="4" key="1">
    <citation type="submission" date="2018-06" db="EMBL/GenBank/DDBJ databases">
        <authorList>
            <person name="Zhirakovskaya E."/>
        </authorList>
    </citation>
    <scope>NUCLEOTIDE SEQUENCE</scope>
</reference>
<protein>
    <submittedName>
        <fullName evidence="4">Isoaspartyl aminopeptidase @ Asp-X dipeptidase</fullName>
        <ecNumber evidence="4">3.4.19.5</ecNumber>
    </submittedName>
</protein>
<dbReference type="EMBL" id="UOEF01000189">
    <property type="protein sequence ID" value="VAV94775.1"/>
    <property type="molecule type" value="Genomic_DNA"/>
</dbReference>
<dbReference type="InterPro" id="IPR000246">
    <property type="entry name" value="Peptidase_T2"/>
</dbReference>
<gene>
    <name evidence="4" type="ORF">MNBD_ALPHA04-1640</name>
</gene>
<dbReference type="PANTHER" id="PTHR10188">
    <property type="entry name" value="L-ASPARAGINASE"/>
    <property type="match status" value="1"/>
</dbReference>
<evidence type="ECO:0000256" key="1">
    <source>
        <dbReference type="ARBA" id="ARBA00022670"/>
    </source>
</evidence>
<sequence>VGANNFAREHGFPGVGNPDNYYVLPIGVSEQDIQVRDMQHGTVGAVALDLHGKLAAATSTGGTFGKPEGRIGDTPIIGIGTWADQEIAISCTGTGEYFIRAGGALTVANRYALTGDTLEDAPWNMLDEVKALGGDGGLIAISRTGEISMTYNSDGMKRSAVSSDRQLFATTFAPCR</sequence>
<keyword evidence="2 4" id="KW-0378">Hydrolase</keyword>
<dbReference type="GO" id="GO:0004177">
    <property type="term" value="F:aminopeptidase activity"/>
    <property type="evidence" value="ECO:0007669"/>
    <property type="project" value="UniProtKB-KW"/>
</dbReference>
<dbReference type="PANTHER" id="PTHR10188:SF6">
    <property type="entry name" value="N(4)-(BETA-N-ACETYLGLUCOSAMINYL)-L-ASPARAGINASE"/>
    <property type="match status" value="1"/>
</dbReference>
<dbReference type="FunFam" id="3.60.20.30:FF:000001">
    <property type="entry name" value="Isoaspartyl peptidase/L-asparaginase"/>
    <property type="match status" value="1"/>
</dbReference>
<dbReference type="EC" id="3.4.19.5" evidence="4"/>
<dbReference type="GO" id="GO:0008798">
    <property type="term" value="F:beta-aspartyl-peptidase activity"/>
    <property type="evidence" value="ECO:0007669"/>
    <property type="project" value="UniProtKB-EC"/>
</dbReference>
<dbReference type="InterPro" id="IPR029055">
    <property type="entry name" value="Ntn_hydrolases_N"/>
</dbReference>
<accession>A0A3B0SIP2</accession>
<evidence type="ECO:0000313" key="4">
    <source>
        <dbReference type="EMBL" id="VAV94775.1"/>
    </source>
</evidence>
<dbReference type="SUPFAM" id="SSF56235">
    <property type="entry name" value="N-terminal nucleophile aminohydrolases (Ntn hydrolases)"/>
    <property type="match status" value="1"/>
</dbReference>
<proteinExistence type="predicted"/>